<feature type="compositionally biased region" description="Low complexity" evidence="1">
    <location>
        <begin position="130"/>
        <end position="141"/>
    </location>
</feature>
<organism evidence="2 3">
    <name type="scientific">Nostocoides japonicum T1-X7</name>
    <dbReference type="NCBI Taxonomy" id="1194083"/>
    <lineage>
        <taxon>Bacteria</taxon>
        <taxon>Bacillati</taxon>
        <taxon>Actinomycetota</taxon>
        <taxon>Actinomycetes</taxon>
        <taxon>Micrococcales</taxon>
        <taxon>Intrasporangiaceae</taxon>
        <taxon>Nostocoides</taxon>
    </lineage>
</organism>
<name>A0A077LYJ6_9MICO</name>
<dbReference type="AlphaFoldDB" id="A0A077LYJ6"/>
<sequence length="339" mass="34439">MDVDARGHFAVAAPRDSLAQFRDSAGNVNLELYAHDHAGNVASLSFPLTVVSSAEGTASAKTAALVPVTTTDLTIAPPNASVDANSSTASSPGTPGPDEDPASGAGGTEPTEPKKWSAPISESSSFVDGSGASAPSNAPQAPSCQWRLISDLGYKTVWVGGTYVTNGGAKADLVYGSGASSTLGIGVSTSGSYGSFKASGSTTVSSNSSVNFPAYTGLQHDYTQFDYGKYGLSCDGIYLNYKVQARYWAGGASVYHPSSAPTANYCVSQVSGSSFTKSSSTAYTFSTGADVSGAIGIDLSTRTGYTPAAKVTYSFTSTRRLCGTSGAPTATPSRLVTKS</sequence>
<proteinExistence type="predicted"/>
<evidence type="ECO:0000256" key="1">
    <source>
        <dbReference type="SAM" id="MobiDB-lite"/>
    </source>
</evidence>
<dbReference type="RefSeq" id="WP_157635326.1">
    <property type="nucleotide sequence ID" value="NZ_HF570958.1"/>
</dbReference>
<dbReference type="EMBL" id="CAJB01000068">
    <property type="protein sequence ID" value="CCH77040.1"/>
    <property type="molecule type" value="Genomic_DNA"/>
</dbReference>
<evidence type="ECO:0000313" key="3">
    <source>
        <dbReference type="Proteomes" id="UP000035721"/>
    </source>
</evidence>
<gene>
    <name evidence="2" type="ORF">BN12_160015</name>
</gene>
<evidence type="ECO:0000313" key="2">
    <source>
        <dbReference type="EMBL" id="CCH77040.1"/>
    </source>
</evidence>
<reference evidence="2 3" key="1">
    <citation type="journal article" date="2013" name="ISME J.">
        <title>A metabolic model for members of the genus Tetrasphaera involved in enhanced biological phosphorus removal.</title>
        <authorList>
            <person name="Kristiansen R."/>
            <person name="Nguyen H.T.T."/>
            <person name="Saunders A.M."/>
            <person name="Nielsen J.L."/>
            <person name="Wimmer R."/>
            <person name="Le V.Q."/>
            <person name="McIlroy S.J."/>
            <person name="Petrovski S."/>
            <person name="Seviour R.J."/>
            <person name="Calteau A."/>
            <person name="Nielsen K.L."/>
            <person name="Nielsen P.H."/>
        </authorList>
    </citation>
    <scope>NUCLEOTIDE SEQUENCE [LARGE SCALE GENOMIC DNA]</scope>
    <source>
        <strain evidence="2 3">T1-X7</strain>
    </source>
</reference>
<feature type="region of interest" description="Disordered" evidence="1">
    <location>
        <begin position="75"/>
        <end position="141"/>
    </location>
</feature>
<dbReference type="Proteomes" id="UP000035721">
    <property type="component" value="Unassembled WGS sequence"/>
</dbReference>
<accession>A0A077LYJ6</accession>
<protein>
    <submittedName>
        <fullName evidence="2">Uncharacterized protein</fullName>
    </submittedName>
</protein>
<dbReference type="OrthoDB" id="3034172at2"/>
<comment type="caution">
    <text evidence="2">The sequence shown here is derived from an EMBL/GenBank/DDBJ whole genome shotgun (WGS) entry which is preliminary data.</text>
</comment>
<keyword evidence="3" id="KW-1185">Reference proteome</keyword>
<dbReference type="STRING" id="1194083.BN12_160015"/>